<dbReference type="InterPro" id="IPR004380">
    <property type="entry name" value="Asp_race"/>
</dbReference>
<dbReference type="NCBIfam" id="TIGR00035">
    <property type="entry name" value="asp_race"/>
    <property type="match status" value="1"/>
</dbReference>
<keyword evidence="2 3" id="KW-0413">Isomerase</keyword>
<comment type="caution">
    <text evidence="3">The sequence shown here is derived from an EMBL/GenBank/DDBJ whole genome shotgun (WGS) entry which is preliminary data.</text>
</comment>
<evidence type="ECO:0000313" key="4">
    <source>
        <dbReference type="Proteomes" id="UP000032232"/>
    </source>
</evidence>
<dbReference type="EMBL" id="JYFE01000016">
    <property type="protein sequence ID" value="KIT17690.1"/>
    <property type="molecule type" value="Genomic_DNA"/>
</dbReference>
<evidence type="ECO:0000256" key="1">
    <source>
        <dbReference type="ARBA" id="ARBA00007847"/>
    </source>
</evidence>
<evidence type="ECO:0000313" key="3">
    <source>
        <dbReference type="EMBL" id="KIT17690.1"/>
    </source>
</evidence>
<organism evidence="3 4">
    <name type="scientific">Jannaschia aquimarina</name>
    <dbReference type="NCBI Taxonomy" id="935700"/>
    <lineage>
        <taxon>Bacteria</taxon>
        <taxon>Pseudomonadati</taxon>
        <taxon>Pseudomonadota</taxon>
        <taxon>Alphaproteobacteria</taxon>
        <taxon>Rhodobacterales</taxon>
        <taxon>Roseobacteraceae</taxon>
        <taxon>Jannaschia</taxon>
    </lineage>
</organism>
<proteinExistence type="inferred from homology"/>
<dbReference type="PATRIC" id="fig|935700.4.peg.615"/>
<name>A0A0D1EPZ0_9RHOB</name>
<keyword evidence="4" id="KW-1185">Reference proteome</keyword>
<dbReference type="PANTHER" id="PTHR21198:SF7">
    <property type="entry name" value="ASPARTATE-GLUTAMATE RACEMASE FAMILY"/>
    <property type="match status" value="1"/>
</dbReference>
<evidence type="ECO:0000256" key="2">
    <source>
        <dbReference type="ARBA" id="ARBA00023235"/>
    </source>
</evidence>
<dbReference type="Gene3D" id="3.40.50.1860">
    <property type="match status" value="2"/>
</dbReference>
<dbReference type="RefSeq" id="WP_236687743.1">
    <property type="nucleotide sequence ID" value="NZ_FZPF01000002.1"/>
</dbReference>
<dbReference type="InterPro" id="IPR001920">
    <property type="entry name" value="Asp/Glu_race"/>
</dbReference>
<dbReference type="STRING" id="935700.jaqu_05810"/>
<dbReference type="InterPro" id="IPR015942">
    <property type="entry name" value="Asp/Glu/hydantoin_racemase"/>
</dbReference>
<dbReference type="PANTHER" id="PTHR21198">
    <property type="entry name" value="GLUTAMATE RACEMASE"/>
    <property type="match status" value="1"/>
</dbReference>
<dbReference type="EC" id="5.1.1.13" evidence="3"/>
<gene>
    <name evidence="3" type="ORF">jaqu_05810</name>
</gene>
<protein>
    <submittedName>
        <fullName evidence="3">Aspartate racemase</fullName>
        <ecNumber evidence="3">5.1.1.13</ecNumber>
    </submittedName>
</protein>
<dbReference type="AlphaFoldDB" id="A0A0D1EPZ0"/>
<dbReference type="SUPFAM" id="SSF53681">
    <property type="entry name" value="Aspartate/glutamate racemase"/>
    <property type="match status" value="2"/>
</dbReference>
<sequence>MNFGNIEALLRADDWDGLTAYMDDHVAKLAAAGVDLLIGVSNTLHRILPELAGRHGLRLIHTADPTGEAIRSAGLDRIALFGTRPVMELDYLADHYRSRHGIDIVTPNDAEKAEIDRIIFEELCRFDVRETSRTTYLDIADRLVREQGAQGVILGCTEIFLLMRPEDRPDLPLFNTTELHCRAAVEAALA</sequence>
<dbReference type="Pfam" id="PF01177">
    <property type="entry name" value="Asp_Glu_race"/>
    <property type="match status" value="1"/>
</dbReference>
<dbReference type="Proteomes" id="UP000032232">
    <property type="component" value="Unassembled WGS sequence"/>
</dbReference>
<comment type="similarity">
    <text evidence="1">Belongs to the aspartate/glutamate racemases family.</text>
</comment>
<dbReference type="GO" id="GO:0047689">
    <property type="term" value="F:aspartate racemase activity"/>
    <property type="evidence" value="ECO:0007669"/>
    <property type="project" value="UniProtKB-EC"/>
</dbReference>
<accession>A0A0D1EPZ0</accession>
<reference evidence="3 4" key="1">
    <citation type="submission" date="2015-02" db="EMBL/GenBank/DDBJ databases">
        <title>Genome Sequence of Jannaschia aquimarina DSM28248, a member of the Roseobacter clade.</title>
        <authorList>
            <person name="Voget S."/>
            <person name="Daniel R."/>
        </authorList>
    </citation>
    <scope>NUCLEOTIDE SEQUENCE [LARGE SCALE GENOMIC DNA]</scope>
    <source>
        <strain evidence="3 4">GSW-M26</strain>
    </source>
</reference>